<evidence type="ECO:0000313" key="2">
    <source>
        <dbReference type="Proteomes" id="UP001062846"/>
    </source>
</evidence>
<organism evidence="1 2">
    <name type="scientific">Rhododendron molle</name>
    <name type="common">Chinese azalea</name>
    <name type="synonym">Azalea mollis</name>
    <dbReference type="NCBI Taxonomy" id="49168"/>
    <lineage>
        <taxon>Eukaryota</taxon>
        <taxon>Viridiplantae</taxon>
        <taxon>Streptophyta</taxon>
        <taxon>Embryophyta</taxon>
        <taxon>Tracheophyta</taxon>
        <taxon>Spermatophyta</taxon>
        <taxon>Magnoliopsida</taxon>
        <taxon>eudicotyledons</taxon>
        <taxon>Gunneridae</taxon>
        <taxon>Pentapetalae</taxon>
        <taxon>asterids</taxon>
        <taxon>Ericales</taxon>
        <taxon>Ericaceae</taxon>
        <taxon>Ericoideae</taxon>
        <taxon>Rhodoreae</taxon>
        <taxon>Rhododendron</taxon>
    </lineage>
</organism>
<evidence type="ECO:0000313" key="1">
    <source>
        <dbReference type="EMBL" id="KAI8573526.1"/>
    </source>
</evidence>
<sequence>MPASASWTIRKLFSLRPLVHPWITNVVGNGKSTFLWLDNWHPLGPLFARFGSRVVYNLGRNLLAKVDTIIAHHSWQWPRGRNAVTRDIRRATPATFVPHPSQEDTVIWNLTSDKKFSVQSAWNAIRRQHSKVSWFKIIWFKHHVPCWAIIQWLANLGRLATKDRLLKWGMAMHDQCVLCSASVETDEHLFFHCTFSSQLWKSLQKDLTFQCPFNGLPQIMDWMFQVNNGPQFSCSLSKVALAALIYHVWGARNGRIFKSFCLSVQQLEINVRTDIRACVSSWRGVKEVTP</sequence>
<reference evidence="1" key="1">
    <citation type="submission" date="2022-02" db="EMBL/GenBank/DDBJ databases">
        <title>Plant Genome Project.</title>
        <authorList>
            <person name="Zhang R.-G."/>
        </authorList>
    </citation>
    <scope>NUCLEOTIDE SEQUENCE</scope>
    <source>
        <strain evidence="1">AT1</strain>
    </source>
</reference>
<accession>A0ACC0Q7Z0</accession>
<protein>
    <submittedName>
        <fullName evidence="1">Uncharacterized protein</fullName>
    </submittedName>
</protein>
<keyword evidence="2" id="KW-1185">Reference proteome</keyword>
<proteinExistence type="predicted"/>
<dbReference type="EMBL" id="CM046388">
    <property type="protein sequence ID" value="KAI8573526.1"/>
    <property type="molecule type" value="Genomic_DNA"/>
</dbReference>
<comment type="caution">
    <text evidence="1">The sequence shown here is derived from an EMBL/GenBank/DDBJ whole genome shotgun (WGS) entry which is preliminary data.</text>
</comment>
<name>A0ACC0Q7Z0_RHOML</name>
<dbReference type="Proteomes" id="UP001062846">
    <property type="component" value="Chromosome 1"/>
</dbReference>
<gene>
    <name evidence="1" type="ORF">RHMOL_Rhmol01G0284300</name>
</gene>